<reference evidence="5" key="1">
    <citation type="submission" date="2021-01" db="EMBL/GenBank/DDBJ databases">
        <authorList>
            <person name="Corre E."/>
            <person name="Pelletier E."/>
            <person name="Niang G."/>
            <person name="Scheremetjew M."/>
            <person name="Finn R."/>
            <person name="Kale V."/>
            <person name="Holt S."/>
            <person name="Cochrane G."/>
            <person name="Meng A."/>
            <person name="Brown T."/>
            <person name="Cohen L."/>
        </authorList>
    </citation>
    <scope>NUCLEOTIDE SEQUENCE</scope>
    <source>
        <strain evidence="5">Isolate 1302-5</strain>
    </source>
</reference>
<dbReference type="SUPFAM" id="SSF53720">
    <property type="entry name" value="ALDH-like"/>
    <property type="match status" value="1"/>
</dbReference>
<evidence type="ECO:0000259" key="4">
    <source>
        <dbReference type="Pfam" id="PF00171"/>
    </source>
</evidence>
<dbReference type="FunFam" id="3.40.605.10:FF:000019">
    <property type="entry name" value="probable aldehyde dehydrogenase"/>
    <property type="match status" value="1"/>
</dbReference>
<proteinExistence type="inferred from homology"/>
<accession>A0A7S4HP73</accession>
<protein>
    <recommendedName>
        <fullName evidence="4">Aldehyde dehydrogenase domain-containing protein</fullName>
    </recommendedName>
</protein>
<dbReference type="PANTHER" id="PTHR43521">
    <property type="entry name" value="ALPHA-AMINOADIPIC SEMIALDEHYDE DEHYDROGENASE"/>
    <property type="match status" value="1"/>
</dbReference>
<dbReference type="EMBL" id="HBKQ01003384">
    <property type="protein sequence ID" value="CAE2205098.1"/>
    <property type="molecule type" value="Transcribed_RNA"/>
</dbReference>
<dbReference type="AlphaFoldDB" id="A0A7S4HP73"/>
<evidence type="ECO:0000313" key="5">
    <source>
        <dbReference type="EMBL" id="CAE2205098.1"/>
    </source>
</evidence>
<dbReference type="Gene3D" id="3.40.309.10">
    <property type="entry name" value="Aldehyde Dehydrogenase, Chain A, domain 2"/>
    <property type="match status" value="1"/>
</dbReference>
<feature type="domain" description="Aldehyde dehydrogenase" evidence="4">
    <location>
        <begin position="138"/>
        <end position="512"/>
    </location>
</feature>
<dbReference type="GO" id="GO:0004029">
    <property type="term" value="F:aldehyde dehydrogenase (NAD+) activity"/>
    <property type="evidence" value="ECO:0007669"/>
    <property type="project" value="InterPro"/>
</dbReference>
<dbReference type="InterPro" id="IPR016163">
    <property type="entry name" value="Ald_DH_C"/>
</dbReference>
<dbReference type="InterPro" id="IPR044638">
    <property type="entry name" value="ALDH7A1-like"/>
</dbReference>
<evidence type="ECO:0000256" key="3">
    <source>
        <dbReference type="ARBA" id="ARBA00023027"/>
    </source>
</evidence>
<sequence length="569" mass="62077">MLSRAIKAVPHTQRRILARSLGPALLQKCSFGATSTVASSGSPVPVWATLDPNAVGKVDTHNVLNIVNGIWQKDGDIVNRITVPNPLHKSGLPICTVPDTQVDELGPFINSVNHVPKSGMHNPLKNVERYLMYGEISRKAGDALSTPDVAEFFAQSILRCVPKSHAQALGEVNVTAAFLNNFGGDNVRFLARSFGVPGDHYGQQSNGYRWPYGPVAIVAPFNFPLEIPVLQLMGSLYMGNKPVLKPAEKVSMVMEQFLHLLHHCGMPKEDVDLLNCQGPVAEHLIMNSTITLTQFTGSSRVAELLLEKTRGKVRIEDAGFDWKILGPDVSDVDYIAWQCDQDAYASSGQKCSAESILFVHENWEKAGLLDKIRANAAKRSLDNLTIGPVLTHTTKNILEHTERLLKIPGASLLFGGAELEKHEIPDCYGAVQPTAVYVPLDEMLKEEHFGTCTTELFAPFQVVTKYDDASVDSVLNACERMSHHLTAAVVSNDVKFQTKILANTVNGTTYAGIRARTTGAPQNHWFGPAGDPRGAGIGTKEAIQLVWSSHREIIKDSIVPDSWAQPEAS</sequence>
<dbReference type="Gene3D" id="3.40.605.10">
    <property type="entry name" value="Aldehyde Dehydrogenase, Chain A, domain 1"/>
    <property type="match status" value="1"/>
</dbReference>
<organism evidence="5">
    <name type="scientific">Odontella aurita</name>
    <dbReference type="NCBI Taxonomy" id="265563"/>
    <lineage>
        <taxon>Eukaryota</taxon>
        <taxon>Sar</taxon>
        <taxon>Stramenopiles</taxon>
        <taxon>Ochrophyta</taxon>
        <taxon>Bacillariophyta</taxon>
        <taxon>Mediophyceae</taxon>
        <taxon>Biddulphiophycidae</taxon>
        <taxon>Eupodiscales</taxon>
        <taxon>Odontellaceae</taxon>
        <taxon>Odontella</taxon>
    </lineage>
</organism>
<evidence type="ECO:0000256" key="1">
    <source>
        <dbReference type="ARBA" id="ARBA00009986"/>
    </source>
</evidence>
<gene>
    <name evidence="5" type="ORF">OAUR00152_LOCUS2322</name>
</gene>
<comment type="similarity">
    <text evidence="1">Belongs to the aldehyde dehydrogenase family.</text>
</comment>
<dbReference type="PANTHER" id="PTHR43521:SF7">
    <property type="entry name" value="DELTA-1-PYRROLINE-5-CARBOXYLATE DEHYDROGENASE 12A1, MITOCHONDRIAL"/>
    <property type="match status" value="1"/>
</dbReference>
<dbReference type="InterPro" id="IPR016162">
    <property type="entry name" value="Ald_DH_N"/>
</dbReference>
<dbReference type="InterPro" id="IPR016161">
    <property type="entry name" value="Ald_DH/histidinol_DH"/>
</dbReference>
<evidence type="ECO:0000256" key="2">
    <source>
        <dbReference type="ARBA" id="ARBA00023002"/>
    </source>
</evidence>
<keyword evidence="2" id="KW-0560">Oxidoreductase</keyword>
<name>A0A7S4HP73_9STRA</name>
<dbReference type="Pfam" id="PF00171">
    <property type="entry name" value="Aldedh"/>
    <property type="match status" value="1"/>
</dbReference>
<keyword evidence="3" id="KW-0520">NAD</keyword>
<dbReference type="InterPro" id="IPR015590">
    <property type="entry name" value="Aldehyde_DH_dom"/>
</dbReference>